<protein>
    <submittedName>
        <fullName evidence="2">Uncharacterized protein</fullName>
    </submittedName>
</protein>
<organism evidence="2 3">
    <name type="scientific">Myxococcus xanthus</name>
    <dbReference type="NCBI Taxonomy" id="34"/>
    <lineage>
        <taxon>Bacteria</taxon>
        <taxon>Pseudomonadati</taxon>
        <taxon>Myxococcota</taxon>
        <taxon>Myxococcia</taxon>
        <taxon>Myxococcales</taxon>
        <taxon>Cystobacterineae</taxon>
        <taxon>Myxococcaceae</taxon>
        <taxon>Myxococcus</taxon>
    </lineage>
</organism>
<feature type="region of interest" description="Disordered" evidence="1">
    <location>
        <begin position="1"/>
        <end position="40"/>
    </location>
</feature>
<comment type="caution">
    <text evidence="2">The sequence shown here is derived from an EMBL/GenBank/DDBJ whole genome shotgun (WGS) entry which is preliminary data.</text>
</comment>
<dbReference type="EMBL" id="JABFNT010000177">
    <property type="protein sequence ID" value="NOJ83260.1"/>
    <property type="molecule type" value="Genomic_DNA"/>
</dbReference>
<dbReference type="Proteomes" id="UP000533080">
    <property type="component" value="Unassembled WGS sequence"/>
</dbReference>
<evidence type="ECO:0000313" key="2">
    <source>
        <dbReference type="EMBL" id="NOJ83260.1"/>
    </source>
</evidence>
<name>A0A7Y4IR87_MYXXA</name>
<accession>A0A7Y4IR87</accession>
<proteinExistence type="predicted"/>
<dbReference type="AlphaFoldDB" id="A0A7Y4IR87"/>
<evidence type="ECO:0000256" key="1">
    <source>
        <dbReference type="SAM" id="MobiDB-lite"/>
    </source>
</evidence>
<reference evidence="2 3" key="1">
    <citation type="submission" date="2020-05" db="EMBL/GenBank/DDBJ databases">
        <authorList>
            <person name="Whitworth D."/>
        </authorList>
    </citation>
    <scope>NUCLEOTIDE SEQUENCE [LARGE SCALE GENOMIC DNA]</scope>
    <source>
        <strain evidence="2 3">AM005</strain>
    </source>
</reference>
<sequence length="121" mass="12913">MRRSWTIKTPGQVMREGLDGSQTKTTPPEVRMDDSKKGSRRTIRALASPAALTVLFGAFASNAATLKPVVNDTIGVSNVSFPTTEVQQQQQQQQQQVAKAGTMASGKPVMLQSLVADLGLA</sequence>
<evidence type="ECO:0000313" key="3">
    <source>
        <dbReference type="Proteomes" id="UP000533080"/>
    </source>
</evidence>
<gene>
    <name evidence="2" type="ORF">HNV28_33950</name>
</gene>